<dbReference type="InterPro" id="IPR003362">
    <property type="entry name" value="Bact_transf"/>
</dbReference>
<accession>A0A1T4MN92</accession>
<evidence type="ECO:0000313" key="5">
    <source>
        <dbReference type="Proteomes" id="UP000190102"/>
    </source>
</evidence>
<evidence type="ECO:0000313" key="4">
    <source>
        <dbReference type="EMBL" id="SJZ68307.1"/>
    </source>
</evidence>
<keyword evidence="2" id="KW-0472">Membrane</keyword>
<dbReference type="AlphaFoldDB" id="A0A1T4MN92"/>
<sequence length="206" mass="23563">MLAKRLFDLLFTIPGFLLLAPFMLIIAIWIRLDSKGPVFFRQERVGQSGKPFRILKFRTMCIDAEAKGRQITVGNDPRITKSGTFLRKYKLDELPQLLNVIKGEMSLVGPRPEVPRYVAMYPEDTRQIVLSVPPGITDFASIEYKDENDILGAAANPDKAYIEEILPAKLGYYLRYVQTRSLKLDFMLIVKVLPQNLWVTDLPKMV</sequence>
<dbReference type="PANTHER" id="PTHR30576:SF20">
    <property type="entry name" value="QUINOVOSAMINEPHOSPHOTRANSFERAE-RELATED"/>
    <property type="match status" value="1"/>
</dbReference>
<comment type="similarity">
    <text evidence="1">Belongs to the bacterial sugar transferase family.</text>
</comment>
<reference evidence="5" key="1">
    <citation type="submission" date="2017-02" db="EMBL/GenBank/DDBJ databases">
        <authorList>
            <person name="Varghese N."/>
            <person name="Submissions S."/>
        </authorList>
    </citation>
    <scope>NUCLEOTIDE SEQUENCE [LARGE SCALE GENOMIC DNA]</scope>
    <source>
        <strain evidence="5">ATCC BAA-34</strain>
    </source>
</reference>
<keyword evidence="5" id="KW-1185">Reference proteome</keyword>
<feature type="transmembrane region" description="Helical" evidence="2">
    <location>
        <begin position="6"/>
        <end position="32"/>
    </location>
</feature>
<dbReference type="OrthoDB" id="9808602at2"/>
<feature type="domain" description="Bacterial sugar transferase" evidence="3">
    <location>
        <begin position="4"/>
        <end position="193"/>
    </location>
</feature>
<dbReference type="Pfam" id="PF02397">
    <property type="entry name" value="Bac_transf"/>
    <property type="match status" value="1"/>
</dbReference>
<keyword evidence="4" id="KW-0808">Transferase</keyword>
<dbReference type="RefSeq" id="WP_078789688.1">
    <property type="nucleotide sequence ID" value="NZ_FUWR01000005.1"/>
</dbReference>
<evidence type="ECO:0000256" key="1">
    <source>
        <dbReference type="ARBA" id="ARBA00006464"/>
    </source>
</evidence>
<dbReference type="PANTHER" id="PTHR30576">
    <property type="entry name" value="COLANIC BIOSYNTHESIS UDP-GLUCOSE LIPID CARRIER TRANSFERASE"/>
    <property type="match status" value="1"/>
</dbReference>
<dbReference type="EMBL" id="FUWR01000005">
    <property type="protein sequence ID" value="SJZ68307.1"/>
    <property type="molecule type" value="Genomic_DNA"/>
</dbReference>
<evidence type="ECO:0000259" key="3">
    <source>
        <dbReference type="Pfam" id="PF02397"/>
    </source>
</evidence>
<proteinExistence type="inferred from homology"/>
<dbReference type="STRING" id="115783.SAMN02745119_01376"/>
<dbReference type="GO" id="GO:0016780">
    <property type="term" value="F:phosphotransferase activity, for other substituted phosphate groups"/>
    <property type="evidence" value="ECO:0007669"/>
    <property type="project" value="TreeGrafter"/>
</dbReference>
<dbReference type="Proteomes" id="UP000190102">
    <property type="component" value="Unassembled WGS sequence"/>
</dbReference>
<name>A0A1T4MN92_9BACT</name>
<keyword evidence="2" id="KW-0812">Transmembrane</keyword>
<organism evidence="4 5">
    <name type="scientific">Trichlorobacter thiogenes</name>
    <dbReference type="NCBI Taxonomy" id="115783"/>
    <lineage>
        <taxon>Bacteria</taxon>
        <taxon>Pseudomonadati</taxon>
        <taxon>Thermodesulfobacteriota</taxon>
        <taxon>Desulfuromonadia</taxon>
        <taxon>Geobacterales</taxon>
        <taxon>Geobacteraceae</taxon>
        <taxon>Trichlorobacter</taxon>
    </lineage>
</organism>
<protein>
    <submittedName>
        <fullName evidence="4">Sugar transferase involved in LPS biosynthesis (Colanic, teichoic acid)</fullName>
    </submittedName>
</protein>
<keyword evidence="2" id="KW-1133">Transmembrane helix</keyword>
<gene>
    <name evidence="4" type="ORF">SAMN02745119_01376</name>
</gene>
<evidence type="ECO:0000256" key="2">
    <source>
        <dbReference type="SAM" id="Phobius"/>
    </source>
</evidence>